<dbReference type="KEGG" id="dku:Desku_1615"/>
<dbReference type="Proteomes" id="UP000009229">
    <property type="component" value="Chromosome"/>
</dbReference>
<dbReference type="AlphaFoldDB" id="A0AAU8PB32"/>
<gene>
    <name evidence="1" type="ordered locus">Desku_1615</name>
</gene>
<reference evidence="2" key="1">
    <citation type="submission" date="2011-05" db="EMBL/GenBank/DDBJ databases">
        <title>Complete sequence of Desulfotomaculum kuznetsovii DSM 6115.</title>
        <authorList>
            <person name="Lucas S."/>
            <person name="Han J."/>
            <person name="Lapidus A."/>
            <person name="Cheng J.-F."/>
            <person name="Goodwin L."/>
            <person name="Pitluck S."/>
            <person name="Peters L."/>
            <person name="Mikhailova N."/>
            <person name="Lu M."/>
            <person name="Saunders E."/>
            <person name="Han C."/>
            <person name="Tapia R."/>
            <person name="Land M."/>
            <person name="Hauser L."/>
            <person name="Kyrpides N."/>
            <person name="Ivanova N."/>
            <person name="Pagani I."/>
            <person name="Nazina T."/>
            <person name="Ivanova A."/>
            <person name="Parshina S."/>
            <person name="Kuever J."/>
            <person name="Muyzer G."/>
            <person name="Plugge C."/>
            <person name="Stams A."/>
            <person name="Woyke T."/>
        </authorList>
    </citation>
    <scope>NUCLEOTIDE SEQUENCE [LARGE SCALE GENOMIC DNA]</scope>
    <source>
        <strain evidence="2">DSM 6115 / VKM B-1805 / 17</strain>
    </source>
</reference>
<protein>
    <submittedName>
        <fullName evidence="1">Uncharacterized protein</fullName>
    </submittedName>
</protein>
<evidence type="ECO:0000313" key="2">
    <source>
        <dbReference type="Proteomes" id="UP000009229"/>
    </source>
</evidence>
<name>A0AAU8PB32_DESK7</name>
<accession>A0AAU8PB32</accession>
<evidence type="ECO:0000313" key="1">
    <source>
        <dbReference type="EMBL" id="AEG15195.1"/>
    </source>
</evidence>
<keyword evidence="2" id="KW-1185">Reference proteome</keyword>
<sequence>MKKLLIFVLIGLLVLTLAVPAFAEKEKINIYVGGKQILPDVPPYTKSARVMVPRVS</sequence>
<dbReference type="RefSeq" id="WP_013822710.1">
    <property type="nucleotide sequence ID" value="NC_015573.1"/>
</dbReference>
<proteinExistence type="predicted"/>
<organism evidence="1 2">
    <name type="scientific">Desulfofundulus kuznetsovii (strain DSM 6115 / VKM B-1805 / 17)</name>
    <name type="common">Desulfotomaculum kuznetsovii</name>
    <dbReference type="NCBI Taxonomy" id="760568"/>
    <lineage>
        <taxon>Bacteria</taxon>
        <taxon>Bacillati</taxon>
        <taxon>Bacillota</taxon>
        <taxon>Clostridia</taxon>
        <taxon>Eubacteriales</taxon>
        <taxon>Peptococcaceae</taxon>
        <taxon>Desulfofundulus</taxon>
    </lineage>
</organism>
<dbReference type="EMBL" id="CP002770">
    <property type="protein sequence ID" value="AEG15195.1"/>
    <property type="molecule type" value="Genomic_DNA"/>
</dbReference>